<proteinExistence type="predicted"/>
<dbReference type="Proteomes" id="UP000583929">
    <property type="component" value="Unassembled WGS sequence"/>
</dbReference>
<evidence type="ECO:0000313" key="2">
    <source>
        <dbReference type="EMBL" id="KAF4357836.1"/>
    </source>
</evidence>
<dbReference type="EMBL" id="JAATIQ010000399">
    <property type="protein sequence ID" value="KAF4357836.1"/>
    <property type="molecule type" value="Genomic_DNA"/>
</dbReference>
<name>A0A7J6EHP1_CANSA</name>
<feature type="region of interest" description="Disordered" evidence="1">
    <location>
        <begin position="93"/>
        <end position="116"/>
    </location>
</feature>
<organism evidence="2 3">
    <name type="scientific">Cannabis sativa</name>
    <name type="common">Hemp</name>
    <name type="synonym">Marijuana</name>
    <dbReference type="NCBI Taxonomy" id="3483"/>
    <lineage>
        <taxon>Eukaryota</taxon>
        <taxon>Viridiplantae</taxon>
        <taxon>Streptophyta</taxon>
        <taxon>Embryophyta</taxon>
        <taxon>Tracheophyta</taxon>
        <taxon>Spermatophyta</taxon>
        <taxon>Magnoliopsida</taxon>
        <taxon>eudicotyledons</taxon>
        <taxon>Gunneridae</taxon>
        <taxon>Pentapetalae</taxon>
        <taxon>rosids</taxon>
        <taxon>fabids</taxon>
        <taxon>Rosales</taxon>
        <taxon>Cannabaceae</taxon>
        <taxon>Cannabis</taxon>
    </lineage>
</organism>
<sequence length="116" mass="12946">MPPPCSGERARARRWSPFSDVDVQLLPPVLISTRAGRLLAPERFRLHHAGERAPSGELVPERVVRASPRRALDWKLRHKVDCNPGERWLEEDIADVDGGGGGEMAEVEDGENVLFE</sequence>
<dbReference type="AlphaFoldDB" id="A0A7J6EHP1"/>
<comment type="caution">
    <text evidence="2">The sequence shown here is derived from an EMBL/GenBank/DDBJ whole genome shotgun (WGS) entry which is preliminary data.</text>
</comment>
<keyword evidence="3" id="KW-1185">Reference proteome</keyword>
<gene>
    <name evidence="2" type="ORF">G4B88_012837</name>
</gene>
<reference evidence="2 3" key="1">
    <citation type="journal article" date="2020" name="bioRxiv">
        <title>Sequence and annotation of 42 cannabis genomes reveals extensive copy number variation in cannabinoid synthesis and pathogen resistance genes.</title>
        <authorList>
            <person name="Mckernan K.J."/>
            <person name="Helbert Y."/>
            <person name="Kane L.T."/>
            <person name="Ebling H."/>
            <person name="Zhang L."/>
            <person name="Liu B."/>
            <person name="Eaton Z."/>
            <person name="Mclaughlin S."/>
            <person name="Kingan S."/>
            <person name="Baybayan P."/>
            <person name="Concepcion G."/>
            <person name="Jordan M."/>
            <person name="Riva A."/>
            <person name="Barbazuk W."/>
            <person name="Harkins T."/>
        </authorList>
    </citation>
    <scope>NUCLEOTIDE SEQUENCE [LARGE SCALE GENOMIC DNA]</scope>
    <source>
        <strain evidence="3">cv. Jamaican Lion 4</strain>
        <tissue evidence="2">Leaf</tissue>
    </source>
</reference>
<feature type="compositionally biased region" description="Acidic residues" evidence="1">
    <location>
        <begin position="105"/>
        <end position="116"/>
    </location>
</feature>
<accession>A0A7J6EHP1</accession>
<evidence type="ECO:0000313" key="3">
    <source>
        <dbReference type="Proteomes" id="UP000583929"/>
    </source>
</evidence>
<evidence type="ECO:0000256" key="1">
    <source>
        <dbReference type="SAM" id="MobiDB-lite"/>
    </source>
</evidence>
<protein>
    <submittedName>
        <fullName evidence="2">Uncharacterized protein</fullName>
    </submittedName>
</protein>